<feature type="short sequence motif" description="HXTX 2" evidence="2">
    <location>
        <begin position="126"/>
        <end position="129"/>
    </location>
</feature>
<accession>A0A140L7C0</accession>
<dbReference type="EMBL" id="LOEE01000027">
    <property type="protein sequence ID" value="KXG76445.1"/>
    <property type="molecule type" value="Genomic_DNA"/>
</dbReference>
<dbReference type="GO" id="GO:0008664">
    <property type="term" value="F:RNA 2',3'-cyclic 3'-phosphodiesterase activity"/>
    <property type="evidence" value="ECO:0007669"/>
    <property type="project" value="UniProtKB-EC"/>
</dbReference>
<dbReference type="Gene3D" id="3.90.1140.10">
    <property type="entry name" value="Cyclic phosphodiesterase"/>
    <property type="match status" value="1"/>
</dbReference>
<evidence type="ECO:0000256" key="1">
    <source>
        <dbReference type="ARBA" id="ARBA00022801"/>
    </source>
</evidence>
<feature type="short sequence motif" description="HXTX 1" evidence="2">
    <location>
        <begin position="40"/>
        <end position="43"/>
    </location>
</feature>
<feature type="active site" description="Proton donor" evidence="2">
    <location>
        <position position="40"/>
    </location>
</feature>
<comment type="similarity">
    <text evidence="2">Belongs to the 2H phosphoesterase superfamily. ThpR family.</text>
</comment>
<gene>
    <name evidence="3" type="primary">thpR</name>
    <name evidence="3" type="ORF">AN619_09760</name>
</gene>
<comment type="caution">
    <text evidence="3">The sequence shown here is derived from an EMBL/GenBank/DDBJ whole genome shotgun (WGS) entry which is preliminary data.</text>
</comment>
<organism evidence="3 4">
    <name type="scientific">Thermotalea metallivorans</name>
    <dbReference type="NCBI Taxonomy" id="520762"/>
    <lineage>
        <taxon>Bacteria</taxon>
        <taxon>Bacillati</taxon>
        <taxon>Bacillota</taxon>
        <taxon>Clostridia</taxon>
        <taxon>Peptostreptococcales</taxon>
        <taxon>Thermotaleaceae</taxon>
        <taxon>Thermotalea</taxon>
    </lineage>
</organism>
<dbReference type="InterPro" id="IPR009097">
    <property type="entry name" value="Cyclic_Pdiesterase"/>
</dbReference>
<keyword evidence="4" id="KW-1185">Reference proteome</keyword>
<feature type="active site" description="Proton acceptor" evidence="2">
    <location>
        <position position="126"/>
    </location>
</feature>
<dbReference type="HAMAP" id="MF_01940">
    <property type="entry name" value="RNA_CPDase"/>
    <property type="match status" value="1"/>
</dbReference>
<dbReference type="Proteomes" id="UP000070456">
    <property type="component" value="Unassembled WGS sequence"/>
</dbReference>
<dbReference type="GO" id="GO:0004113">
    <property type="term" value="F:2',3'-cyclic-nucleotide 3'-phosphodiesterase activity"/>
    <property type="evidence" value="ECO:0007669"/>
    <property type="project" value="InterPro"/>
</dbReference>
<dbReference type="PANTHER" id="PTHR35561">
    <property type="entry name" value="RNA 2',3'-CYCLIC PHOSPHODIESTERASE"/>
    <property type="match status" value="1"/>
</dbReference>
<dbReference type="RefSeq" id="WP_068555348.1">
    <property type="nucleotide sequence ID" value="NZ_LOEE01000027.1"/>
</dbReference>
<dbReference type="PANTHER" id="PTHR35561:SF1">
    <property type="entry name" value="RNA 2',3'-CYCLIC PHOSPHODIESTERASE"/>
    <property type="match status" value="1"/>
</dbReference>
<reference evidence="3 4" key="1">
    <citation type="submission" date="2015-12" db="EMBL/GenBank/DDBJ databases">
        <title>Draft genome sequence of the thermoanaerobe Thermotalea metallivorans, an isolate from the runoff channel of the Great Artesian Basin, Australia.</title>
        <authorList>
            <person name="Patel B.K."/>
        </authorList>
    </citation>
    <scope>NUCLEOTIDE SEQUENCE [LARGE SCALE GENOMIC DNA]</scope>
    <source>
        <strain evidence="3 4">B2-1</strain>
    </source>
</reference>
<dbReference type="PATRIC" id="fig|520762.4.peg.1089"/>
<dbReference type="SUPFAM" id="SSF55144">
    <property type="entry name" value="LigT-like"/>
    <property type="match status" value="1"/>
</dbReference>
<comment type="catalytic activity">
    <reaction evidence="2">
        <text>a 3'-end 2',3'-cyclophospho-ribonucleotide-RNA + H2O = a 3'-end 2'-phospho-ribonucleotide-RNA + H(+)</text>
        <dbReference type="Rhea" id="RHEA:11828"/>
        <dbReference type="Rhea" id="RHEA-COMP:10464"/>
        <dbReference type="Rhea" id="RHEA-COMP:17353"/>
        <dbReference type="ChEBI" id="CHEBI:15377"/>
        <dbReference type="ChEBI" id="CHEBI:15378"/>
        <dbReference type="ChEBI" id="CHEBI:83064"/>
        <dbReference type="ChEBI" id="CHEBI:173113"/>
        <dbReference type="EC" id="3.1.4.58"/>
    </reaction>
</comment>
<dbReference type="Pfam" id="PF13563">
    <property type="entry name" value="2_5_RNA_ligase2"/>
    <property type="match status" value="1"/>
</dbReference>
<dbReference type="AlphaFoldDB" id="A0A140L7C0"/>
<protein>
    <recommendedName>
        <fullName evidence="2">RNA 2',3'-cyclic phosphodiesterase</fullName>
        <shortName evidence="2">RNA 2',3'-CPDase</shortName>
        <ecNumber evidence="2">3.1.4.58</ecNumber>
    </recommendedName>
</protein>
<evidence type="ECO:0000313" key="4">
    <source>
        <dbReference type="Proteomes" id="UP000070456"/>
    </source>
</evidence>
<dbReference type="EC" id="3.1.4.58" evidence="2"/>
<evidence type="ECO:0000256" key="2">
    <source>
        <dbReference type="HAMAP-Rule" id="MF_01940"/>
    </source>
</evidence>
<evidence type="ECO:0000313" key="3">
    <source>
        <dbReference type="EMBL" id="KXG76445.1"/>
    </source>
</evidence>
<dbReference type="InterPro" id="IPR004175">
    <property type="entry name" value="RNA_CPDase"/>
</dbReference>
<keyword evidence="1 2" id="KW-0378">Hydrolase</keyword>
<comment type="function">
    <text evidence="2">Hydrolyzes RNA 2',3'-cyclic phosphodiester to an RNA 2'-phosphomonoester.</text>
</comment>
<dbReference type="NCBIfam" id="TIGR02258">
    <property type="entry name" value="2_5_ligase"/>
    <property type="match status" value="1"/>
</dbReference>
<sequence>MRVFIAIEFDDEMKKYLAQRQADVKKNSARGNFTGRENFHLTLRFIGEANREEIHRIKAAINGTAEAVESFGVKLGALGEFPRNRKKIIWIGISEGHRDLKELFEKLEANLEREGFLREEREFRPHITLGREIILNKDFQEVSKEIVIEGKSIRVESISLMESTRIHGVLHYVPIYRKKLK</sequence>
<proteinExistence type="inferred from homology"/>
<dbReference type="OrthoDB" id="9789350at2"/>
<dbReference type="STRING" id="520762.AN619_09760"/>
<name>A0A140L7C0_9FIRM</name>